<dbReference type="EMBL" id="FQVI01000007">
    <property type="protein sequence ID" value="SHE85526.1"/>
    <property type="molecule type" value="Genomic_DNA"/>
</dbReference>
<dbReference type="AlphaFoldDB" id="A0A1M4WWB8"/>
<sequence length="348" mass="40220">MNVWTFQPENFGELLPYVRDELVTDINFNGRDVWIDHLYRGRYRADIKLSEDFVSQFATRISNVVSKSFNKFNNLLEAETETLRVSIIHESVACTGTSISIRKTSPARRLTEDSMLKDGYCVPEMLVFLENCIRAHMNLIMTGLPGSGKTELLKFLTKYIPENERVITIEDNLEIHYRSINPQKDCVELKVNEEFFDYTKAIKSCLRQNPKWIMLSEARSTEVKYLLEAMSTGTHCLTTLHTDDVNKVPDRIQNMMKDTVSPQRIENDVFSFVDAGILIRKGTDLRKGIRRYIDQICFYSRENGKNKIVMMAEGGSIINRSLPPDIKRKFSFAGIEDPFLPKERMNET</sequence>
<feature type="domain" description="Bacterial type II secretion system protein E" evidence="2">
    <location>
        <begin position="83"/>
        <end position="259"/>
    </location>
</feature>
<reference evidence="3 4" key="1">
    <citation type="submission" date="2016-11" db="EMBL/GenBank/DDBJ databases">
        <authorList>
            <person name="Jaros S."/>
            <person name="Januszkiewicz K."/>
            <person name="Wedrychowicz H."/>
        </authorList>
    </citation>
    <scope>NUCLEOTIDE SEQUENCE [LARGE SCALE GENOMIC DNA]</scope>
    <source>
        <strain evidence="3 4">DSM 17459</strain>
    </source>
</reference>
<comment type="similarity">
    <text evidence="1">Belongs to the GSP E family.</text>
</comment>
<protein>
    <submittedName>
        <fullName evidence="3">Pilus assembly protein CpaF</fullName>
    </submittedName>
</protein>
<dbReference type="SUPFAM" id="SSF52540">
    <property type="entry name" value="P-loop containing nucleoside triphosphate hydrolases"/>
    <property type="match status" value="1"/>
</dbReference>
<dbReference type="Gene3D" id="3.40.50.300">
    <property type="entry name" value="P-loop containing nucleotide triphosphate hydrolases"/>
    <property type="match status" value="1"/>
</dbReference>
<dbReference type="GO" id="GO:0016887">
    <property type="term" value="F:ATP hydrolysis activity"/>
    <property type="evidence" value="ECO:0007669"/>
    <property type="project" value="InterPro"/>
</dbReference>
<dbReference type="PANTHER" id="PTHR30486:SF6">
    <property type="entry name" value="TYPE IV PILUS RETRACTATION ATPASE PILT"/>
    <property type="match status" value="1"/>
</dbReference>
<gene>
    <name evidence="3" type="ORF">SAMN02745158_01761</name>
</gene>
<dbReference type="OrthoDB" id="9810761at2"/>
<dbReference type="PANTHER" id="PTHR30486">
    <property type="entry name" value="TWITCHING MOTILITY PROTEIN PILT"/>
    <property type="match status" value="1"/>
</dbReference>
<name>A0A1M4WWB8_9CLOT</name>
<keyword evidence="4" id="KW-1185">Reference proteome</keyword>
<dbReference type="InterPro" id="IPR027417">
    <property type="entry name" value="P-loop_NTPase"/>
</dbReference>
<evidence type="ECO:0000313" key="4">
    <source>
        <dbReference type="Proteomes" id="UP000184245"/>
    </source>
</evidence>
<evidence type="ECO:0000256" key="1">
    <source>
        <dbReference type="ARBA" id="ARBA00006611"/>
    </source>
</evidence>
<accession>A0A1M4WWB8</accession>
<evidence type="ECO:0000259" key="2">
    <source>
        <dbReference type="Pfam" id="PF00437"/>
    </source>
</evidence>
<dbReference type="Pfam" id="PF00437">
    <property type="entry name" value="T2SSE"/>
    <property type="match status" value="1"/>
</dbReference>
<dbReference type="InterPro" id="IPR001482">
    <property type="entry name" value="T2SS/T4SS_dom"/>
</dbReference>
<organism evidence="3 4">
    <name type="scientific">Lactonifactor longoviformis DSM 17459</name>
    <dbReference type="NCBI Taxonomy" id="1122155"/>
    <lineage>
        <taxon>Bacteria</taxon>
        <taxon>Bacillati</taxon>
        <taxon>Bacillota</taxon>
        <taxon>Clostridia</taxon>
        <taxon>Eubacteriales</taxon>
        <taxon>Clostridiaceae</taxon>
        <taxon>Lactonifactor</taxon>
    </lineage>
</organism>
<proteinExistence type="inferred from homology"/>
<dbReference type="STRING" id="1122155.SAMN02745158_01761"/>
<evidence type="ECO:0000313" key="3">
    <source>
        <dbReference type="EMBL" id="SHE85526.1"/>
    </source>
</evidence>
<dbReference type="Gene3D" id="3.30.450.370">
    <property type="match status" value="1"/>
</dbReference>
<dbReference type="RefSeq" id="WP_072850987.1">
    <property type="nucleotide sequence ID" value="NZ_FQVI01000007.1"/>
</dbReference>
<dbReference type="InterPro" id="IPR050921">
    <property type="entry name" value="T4SS_GSP_E_ATPase"/>
</dbReference>
<dbReference type="Proteomes" id="UP000184245">
    <property type="component" value="Unassembled WGS sequence"/>
</dbReference>